<organism evidence="1 2">
    <name type="scientific">Dioscorea alata</name>
    <name type="common">Purple yam</name>
    <dbReference type="NCBI Taxonomy" id="55571"/>
    <lineage>
        <taxon>Eukaryota</taxon>
        <taxon>Viridiplantae</taxon>
        <taxon>Streptophyta</taxon>
        <taxon>Embryophyta</taxon>
        <taxon>Tracheophyta</taxon>
        <taxon>Spermatophyta</taxon>
        <taxon>Magnoliopsida</taxon>
        <taxon>Liliopsida</taxon>
        <taxon>Dioscoreales</taxon>
        <taxon>Dioscoreaceae</taxon>
        <taxon>Dioscorea</taxon>
    </lineage>
</organism>
<accession>A0ACB7U1A0</accession>
<sequence>MGSYATKFRYVKCPKCLKLLMEFDHIPVYKCGGCGKVLQSKLYNVNGGNVISGSVDANQAHTRPSIESSNDVSISSAKQSVPCSRNAESSEVKERRVEEEIIVSNLKFTSTNSEQNVQKDDSEYVGQNHSMRNDTSPDSSLDEELEKPLEPGKQGSDSPSVSSEQNKAGKAAVHDELTGGSRSPSARSYQTYDGSVSSSDDGYSDRVRNRHLSLSRRTVGHRIVLDSADEEEKAEALATNVTTYRDQRFLYSSDVEGREGADALGANGMTNDAEENLEVISRRAYRRRRILHSANAKEEEQENAIESNDTASGSEEHLQGVCAIDSNAIVSTFDEHCKVDNARELNGMSSTFDEHRKGDTVVGANGMSSIFDERCEQDNFIAANGMNRILDEHHKGNNVIGAHDMSSPSPEHCDDNDSFIGTNGMISTFDERHNGGNATGANYMSSTFHEHSEGDSLIGASVMTSTLDEHHKGDDAMGANVITSTLDVHHKRHMYSSSVSSERHLEGKSLASNSLKDGHDSAIDGTSDSNADELSSEIRTHGQGWRSSFDSDEFYSVRNWLESENGGPSRSTSRGSNFYPDSLQYQNGISGTKLKSVKNEREELLRKVGELRYQLGGLYDQRMKQSAHLSSNAHSQPMMHPHYSGHQVCYMPQQCQYSRIQFSGQSCSSCLHCLPPQSYCHSGSCYSGSHSMSSQSSEAPRNHNSQRGDGYESEKTHGKDKKPRAKRHCLPMLGGAPFVVCTNCSKLLQLPADILISGSKQKLRCGDCSKVIVFLFNRRAYTDPLTSAEAIHPPSEFDNNDDHLQGDPISFTEEYDLSLDNSCSTEIEIVQNTDRRSTGSDKQRAAAPLHRLMGYHSARELLKTRFFEQSMQDVYGNLQERHRGKGASILSRHSADEASPSFMQKYEEDQSPKNFKTRKAGAPLQGIMKRGVRELNHGLENLKIKIHASRRTAPAPQKNQLQTDGNGH</sequence>
<reference evidence="2" key="1">
    <citation type="journal article" date="2022" name="Nat. Commun.">
        <title>Chromosome evolution and the genetic basis of agronomically important traits in greater yam.</title>
        <authorList>
            <person name="Bredeson J.V."/>
            <person name="Lyons J.B."/>
            <person name="Oniyinde I.O."/>
            <person name="Okereke N.R."/>
            <person name="Kolade O."/>
            <person name="Nnabue I."/>
            <person name="Nwadili C.O."/>
            <person name="Hribova E."/>
            <person name="Parker M."/>
            <person name="Nwogha J."/>
            <person name="Shu S."/>
            <person name="Carlson J."/>
            <person name="Kariba R."/>
            <person name="Muthemba S."/>
            <person name="Knop K."/>
            <person name="Barton G.J."/>
            <person name="Sherwood A.V."/>
            <person name="Lopez-Montes A."/>
            <person name="Asiedu R."/>
            <person name="Jamnadass R."/>
            <person name="Muchugi A."/>
            <person name="Goodstein D."/>
            <person name="Egesi C.N."/>
            <person name="Featherston J."/>
            <person name="Asfaw A."/>
            <person name="Simpson G.G."/>
            <person name="Dolezel J."/>
            <person name="Hendre P.S."/>
            <person name="Van Deynze A."/>
            <person name="Kumar P.L."/>
            <person name="Obidiegwu J.E."/>
            <person name="Bhattacharjee R."/>
            <person name="Rokhsar D.S."/>
        </authorList>
    </citation>
    <scope>NUCLEOTIDE SEQUENCE [LARGE SCALE GENOMIC DNA]</scope>
    <source>
        <strain evidence="2">cv. TDa95/00328</strain>
    </source>
</reference>
<proteinExistence type="predicted"/>
<comment type="caution">
    <text evidence="1">The sequence shown here is derived from an EMBL/GenBank/DDBJ whole genome shotgun (WGS) entry which is preliminary data.</text>
</comment>
<name>A0ACB7U1A0_DIOAL</name>
<protein>
    <submittedName>
        <fullName evidence="1">Zinc-ribbon domain plant domain-containing protein</fullName>
    </submittedName>
</protein>
<gene>
    <name evidence="1" type="ORF">IHE45_19G122100</name>
</gene>
<dbReference type="EMBL" id="CM037029">
    <property type="protein sequence ID" value="KAH7654091.1"/>
    <property type="molecule type" value="Genomic_DNA"/>
</dbReference>
<keyword evidence="2" id="KW-1185">Reference proteome</keyword>
<dbReference type="Proteomes" id="UP000827976">
    <property type="component" value="Chromosome 19"/>
</dbReference>
<evidence type="ECO:0000313" key="1">
    <source>
        <dbReference type="EMBL" id="KAH7654091.1"/>
    </source>
</evidence>
<evidence type="ECO:0000313" key="2">
    <source>
        <dbReference type="Proteomes" id="UP000827976"/>
    </source>
</evidence>